<comment type="similarity">
    <text evidence="2 7">Belongs to the OMP decarboxylase family. Type 2 subfamily.</text>
</comment>
<dbReference type="Proteomes" id="UP000176992">
    <property type="component" value="Unassembled WGS sequence"/>
</dbReference>
<proteinExistence type="inferred from homology"/>
<comment type="pathway">
    <text evidence="1 7">Pyrimidine metabolism; UMP biosynthesis via de novo pathway; UMP from orotate: step 2/2.</text>
</comment>
<accession>A0A1F5YDC3</accession>
<dbReference type="UniPathway" id="UPA00070">
    <property type="reaction ID" value="UER00120"/>
</dbReference>
<dbReference type="GO" id="GO:0006207">
    <property type="term" value="P:'de novo' pyrimidine nucleobase biosynthetic process"/>
    <property type="evidence" value="ECO:0007669"/>
    <property type="project" value="InterPro"/>
</dbReference>
<reference evidence="9 10" key="1">
    <citation type="journal article" date="2016" name="Nat. Commun.">
        <title>Thousands of microbial genomes shed light on interconnected biogeochemical processes in an aquifer system.</title>
        <authorList>
            <person name="Anantharaman K."/>
            <person name="Brown C.T."/>
            <person name="Hug L.A."/>
            <person name="Sharon I."/>
            <person name="Castelle C.J."/>
            <person name="Probst A.J."/>
            <person name="Thomas B.C."/>
            <person name="Singh A."/>
            <person name="Wilkins M.J."/>
            <person name="Karaoz U."/>
            <person name="Brodie E.L."/>
            <person name="Williams K.H."/>
            <person name="Hubbard S.S."/>
            <person name="Banfield J.F."/>
        </authorList>
    </citation>
    <scope>NUCLEOTIDE SEQUENCE [LARGE SCALE GENOMIC DNA]</scope>
</reference>
<evidence type="ECO:0000256" key="5">
    <source>
        <dbReference type="ARBA" id="ARBA00023239"/>
    </source>
</evidence>
<dbReference type="EMBL" id="MFIV01000153">
    <property type="protein sequence ID" value="OGF98188.1"/>
    <property type="molecule type" value="Genomic_DNA"/>
</dbReference>
<dbReference type="PANTHER" id="PTHR43375">
    <property type="entry name" value="OROTIDINE 5'-PHOSPHATE DECARBOXYLASE"/>
    <property type="match status" value="1"/>
</dbReference>
<dbReference type="InterPro" id="IPR001754">
    <property type="entry name" value="OMPdeCOase_dom"/>
</dbReference>
<evidence type="ECO:0000256" key="6">
    <source>
        <dbReference type="ARBA" id="ARBA00049157"/>
    </source>
</evidence>
<gene>
    <name evidence="7" type="primary">pyrF</name>
    <name evidence="9" type="ORF">A2Z86_07000</name>
</gene>
<keyword evidence="3 7" id="KW-0210">Decarboxylase</keyword>
<comment type="caution">
    <text evidence="9">The sequence shown here is derived from an EMBL/GenBank/DDBJ whole genome shotgun (WGS) entry which is preliminary data.</text>
</comment>
<evidence type="ECO:0000259" key="8">
    <source>
        <dbReference type="SMART" id="SM00934"/>
    </source>
</evidence>
<evidence type="ECO:0000313" key="10">
    <source>
        <dbReference type="Proteomes" id="UP000176992"/>
    </source>
</evidence>
<dbReference type="GO" id="GO:0044205">
    <property type="term" value="P:'de novo' UMP biosynthetic process"/>
    <property type="evidence" value="ECO:0007669"/>
    <property type="project" value="UniProtKB-UniRule"/>
</dbReference>
<dbReference type="PANTHER" id="PTHR43375:SF1">
    <property type="entry name" value="OROTIDINE 5'-PHOSPHATE DECARBOXYLASE"/>
    <property type="match status" value="1"/>
</dbReference>
<dbReference type="InterPro" id="IPR013785">
    <property type="entry name" value="Aldolase_TIM"/>
</dbReference>
<keyword evidence="4 7" id="KW-0665">Pyrimidine biosynthesis</keyword>
<dbReference type="Pfam" id="PF00215">
    <property type="entry name" value="OMPdecase"/>
    <property type="match status" value="1"/>
</dbReference>
<evidence type="ECO:0000256" key="2">
    <source>
        <dbReference type="ARBA" id="ARBA00008847"/>
    </source>
</evidence>
<evidence type="ECO:0000256" key="4">
    <source>
        <dbReference type="ARBA" id="ARBA00022975"/>
    </source>
</evidence>
<dbReference type="CDD" id="cd04725">
    <property type="entry name" value="OMP_decarboxylase_like"/>
    <property type="match status" value="1"/>
</dbReference>
<evidence type="ECO:0000313" key="9">
    <source>
        <dbReference type="EMBL" id="OGF98188.1"/>
    </source>
</evidence>
<dbReference type="AlphaFoldDB" id="A0A1F5YDC3"/>
<dbReference type="PROSITE" id="PS00156">
    <property type="entry name" value="OMPDECASE"/>
    <property type="match status" value="1"/>
</dbReference>
<sequence length="272" mass="28967">MSGCWEGIAEASRRNNSRICVGLDVDPSRLPEPVKSETDPIFSFNRAVIDATLDLVCCYKPNIAFYEALGLAGLEALYRTIQYIGHRVPVILDAKRGDIGNTALQYARAAFDRLGADAVTVNPYLGLDSIAPFMNFAGKGIFVLCLTSNESAKDFQLYPDEAPLCERVAARVAEWDRGHGCLGLVVGATHAGKIGRLRKAASGLPFLLPGIGAQGGSLDEVKEAEVPGGGLGVIVNASRSIIFAGEGKNFADKVRAAAEDLRKRVGVQDSTN</sequence>
<dbReference type="Gene3D" id="3.20.20.70">
    <property type="entry name" value="Aldolase class I"/>
    <property type="match status" value="1"/>
</dbReference>
<dbReference type="SUPFAM" id="SSF51366">
    <property type="entry name" value="Ribulose-phoshate binding barrel"/>
    <property type="match status" value="1"/>
</dbReference>
<evidence type="ECO:0000256" key="3">
    <source>
        <dbReference type="ARBA" id="ARBA00022793"/>
    </source>
</evidence>
<dbReference type="NCBIfam" id="TIGR02127">
    <property type="entry name" value="pyrF_sub2"/>
    <property type="match status" value="1"/>
</dbReference>
<dbReference type="GO" id="GO:0004590">
    <property type="term" value="F:orotidine-5'-phosphate decarboxylase activity"/>
    <property type="evidence" value="ECO:0007669"/>
    <property type="project" value="UniProtKB-UniRule"/>
</dbReference>
<dbReference type="SMART" id="SM00934">
    <property type="entry name" value="OMPdecase"/>
    <property type="match status" value="1"/>
</dbReference>
<evidence type="ECO:0000256" key="1">
    <source>
        <dbReference type="ARBA" id="ARBA00004861"/>
    </source>
</evidence>
<feature type="active site" description="Proton donor" evidence="7">
    <location>
        <position position="95"/>
    </location>
</feature>
<name>A0A1F5YDC3_9BACT</name>
<feature type="domain" description="Orotidine 5'-phosphate decarboxylase" evidence="8">
    <location>
        <begin position="18"/>
        <end position="254"/>
    </location>
</feature>
<dbReference type="HAMAP" id="MF_01215">
    <property type="entry name" value="OMPdecase_type2"/>
    <property type="match status" value="1"/>
</dbReference>
<protein>
    <recommendedName>
        <fullName evidence="7">Orotidine 5'-phosphate decarboxylase</fullName>
        <ecNumber evidence="7">4.1.1.23</ecNumber>
    </recommendedName>
    <alternativeName>
        <fullName evidence="7">OMP decarboxylase</fullName>
        <shortName evidence="7">OMPDCase</shortName>
        <shortName evidence="7">OMPdecase</shortName>
    </alternativeName>
</protein>
<organism evidence="9 10">
    <name type="scientific">Candidatus Glassbacteria bacterium GWA2_58_10</name>
    <dbReference type="NCBI Taxonomy" id="1817865"/>
    <lineage>
        <taxon>Bacteria</taxon>
        <taxon>Candidatus Glassiibacteriota</taxon>
    </lineage>
</organism>
<keyword evidence="5 7" id="KW-0456">Lyase</keyword>
<evidence type="ECO:0000256" key="7">
    <source>
        <dbReference type="HAMAP-Rule" id="MF_01215"/>
    </source>
</evidence>
<dbReference type="InterPro" id="IPR011995">
    <property type="entry name" value="OMPdecase_type-2"/>
</dbReference>
<dbReference type="EC" id="4.1.1.23" evidence="7"/>
<comment type="catalytic activity">
    <reaction evidence="6 7">
        <text>orotidine 5'-phosphate + H(+) = UMP + CO2</text>
        <dbReference type="Rhea" id="RHEA:11596"/>
        <dbReference type="ChEBI" id="CHEBI:15378"/>
        <dbReference type="ChEBI" id="CHEBI:16526"/>
        <dbReference type="ChEBI" id="CHEBI:57538"/>
        <dbReference type="ChEBI" id="CHEBI:57865"/>
        <dbReference type="EC" id="4.1.1.23"/>
    </reaction>
</comment>
<dbReference type="InterPro" id="IPR018089">
    <property type="entry name" value="OMPdecase_AS"/>
</dbReference>
<dbReference type="InterPro" id="IPR011060">
    <property type="entry name" value="RibuloseP-bd_barrel"/>
</dbReference>